<accession>A0A0R1HRR8</accession>
<dbReference type="EMBL" id="AZCX01000001">
    <property type="protein sequence ID" value="KRK49328.1"/>
    <property type="molecule type" value="Genomic_DNA"/>
</dbReference>
<evidence type="ECO:0000313" key="1">
    <source>
        <dbReference type="EMBL" id="KRK49328.1"/>
    </source>
</evidence>
<proteinExistence type="predicted"/>
<keyword evidence="2" id="KW-1185">Reference proteome</keyword>
<gene>
    <name evidence="1" type="ORF">FC96_GL000252</name>
</gene>
<evidence type="ECO:0000313" key="2">
    <source>
        <dbReference type="Proteomes" id="UP000050911"/>
    </source>
</evidence>
<comment type="caution">
    <text evidence="1">The sequence shown here is derived from an EMBL/GenBank/DDBJ whole genome shotgun (WGS) entry which is preliminary data.</text>
</comment>
<dbReference type="PATRIC" id="fig|1302272.5.peg.249"/>
<dbReference type="STRING" id="1302272.FC96_GL000252"/>
<dbReference type="AlphaFoldDB" id="A0A0R1HRR8"/>
<protein>
    <submittedName>
        <fullName evidence="1">Uncharacterized protein</fullName>
    </submittedName>
</protein>
<dbReference type="Proteomes" id="UP000050911">
    <property type="component" value="Unassembled WGS sequence"/>
</dbReference>
<organism evidence="1 2">
    <name type="scientific">Secundilactobacillus kimchicus JCM 15530</name>
    <dbReference type="NCBI Taxonomy" id="1302272"/>
    <lineage>
        <taxon>Bacteria</taxon>
        <taxon>Bacillati</taxon>
        <taxon>Bacillota</taxon>
        <taxon>Bacilli</taxon>
        <taxon>Lactobacillales</taxon>
        <taxon>Lactobacillaceae</taxon>
        <taxon>Secundilactobacillus</taxon>
    </lineage>
</organism>
<sequence>MLGEKISRGTSQEVTAEERAKALLCVNIPESATATTTLLETVTVERGKPLERATQTTVGALHIWK</sequence>
<name>A0A0R1HRR8_9LACO</name>
<dbReference type="AntiFam" id="ANF00037">
    <property type="entry name" value="Overlap with RNaseP, same strand"/>
</dbReference>
<reference evidence="1 2" key="1">
    <citation type="journal article" date="2015" name="Genome Announc.">
        <title>Expanding the biotechnology potential of lactobacilli through comparative genomics of 213 strains and associated genera.</title>
        <authorList>
            <person name="Sun Z."/>
            <person name="Harris H.M."/>
            <person name="McCann A."/>
            <person name="Guo C."/>
            <person name="Argimon S."/>
            <person name="Zhang W."/>
            <person name="Yang X."/>
            <person name="Jeffery I.B."/>
            <person name="Cooney J.C."/>
            <person name="Kagawa T.F."/>
            <person name="Liu W."/>
            <person name="Song Y."/>
            <person name="Salvetti E."/>
            <person name="Wrobel A."/>
            <person name="Rasinkangas P."/>
            <person name="Parkhill J."/>
            <person name="Rea M.C."/>
            <person name="O'Sullivan O."/>
            <person name="Ritari J."/>
            <person name="Douillard F.P."/>
            <person name="Paul Ross R."/>
            <person name="Yang R."/>
            <person name="Briner A.E."/>
            <person name="Felis G.E."/>
            <person name="de Vos W.M."/>
            <person name="Barrangou R."/>
            <person name="Klaenhammer T.R."/>
            <person name="Caufield P.W."/>
            <person name="Cui Y."/>
            <person name="Zhang H."/>
            <person name="O'Toole P.W."/>
        </authorList>
    </citation>
    <scope>NUCLEOTIDE SEQUENCE [LARGE SCALE GENOMIC DNA]</scope>
    <source>
        <strain evidence="1 2">JCM 15530</strain>
    </source>
</reference>